<dbReference type="GO" id="GO:0005737">
    <property type="term" value="C:cytoplasm"/>
    <property type="evidence" value="ECO:0007669"/>
    <property type="project" value="UniProtKB-SubCell"/>
</dbReference>
<sequence length="325" mass="37671">MALCGRRETTNIAFGRTLRGQSAVKHILQSMEDTTHLLRLKLVPVQGVPMLKLTADNWPEIEATQARPDDLIIATYPKAGTTWVSEIVDMIYNSGDAEKCKRDAIHVRLAFIEATFPGLPTGVQQLNAMKPPRLGKTHLPAQLLPQSFWDKKSKIIYVARNAKDSAVSYFHFYKMAKVHPEPGTWPEYLEKFMAGDVAFGSWYDHVKGWWQKTRDHPILYVFYEDMKEDPRREVLKLLRFLEREVSDEVLEKILHYTSFQEMKSNPMANYRTIPDELMDQNVSPFMRKGITGDWKNMFTVAQNEKFDEDYVRKMSGSTLQFRTEL</sequence>
<evidence type="ECO:0000256" key="4">
    <source>
        <dbReference type="ARBA" id="ARBA00022679"/>
    </source>
</evidence>
<evidence type="ECO:0000259" key="6">
    <source>
        <dbReference type="Pfam" id="PF00685"/>
    </source>
</evidence>
<evidence type="ECO:0000256" key="1">
    <source>
        <dbReference type="ARBA" id="ARBA00004496"/>
    </source>
</evidence>
<keyword evidence="3" id="KW-0963">Cytoplasm</keyword>
<keyword evidence="8" id="KW-1185">Reference proteome</keyword>
<evidence type="ECO:0000256" key="5">
    <source>
        <dbReference type="RuleBase" id="RU361155"/>
    </source>
</evidence>
<name>A0AAV7PHM2_PLEWA</name>
<proteinExistence type="inferred from homology"/>
<dbReference type="Pfam" id="PF00685">
    <property type="entry name" value="Sulfotransfer_1"/>
    <property type="match status" value="1"/>
</dbReference>
<protein>
    <recommendedName>
        <fullName evidence="5">Sulfotransferase</fullName>
        <ecNumber evidence="5">2.8.2.-</ecNumber>
    </recommendedName>
</protein>
<evidence type="ECO:0000313" key="8">
    <source>
        <dbReference type="Proteomes" id="UP001066276"/>
    </source>
</evidence>
<comment type="caution">
    <text evidence="7">The sequence shown here is derived from an EMBL/GenBank/DDBJ whole genome shotgun (WGS) entry which is preliminary data.</text>
</comment>
<feature type="domain" description="Sulfotransferase" evidence="6">
    <location>
        <begin position="68"/>
        <end position="317"/>
    </location>
</feature>
<keyword evidence="4 5" id="KW-0808">Transferase</keyword>
<dbReference type="InterPro" id="IPR000863">
    <property type="entry name" value="Sulfotransferase_dom"/>
</dbReference>
<dbReference type="AlphaFoldDB" id="A0AAV7PHM2"/>
<evidence type="ECO:0000313" key="7">
    <source>
        <dbReference type="EMBL" id="KAJ1125263.1"/>
    </source>
</evidence>
<dbReference type="PANTHER" id="PTHR11783">
    <property type="entry name" value="SULFOTRANSFERASE SULT"/>
    <property type="match status" value="1"/>
</dbReference>
<dbReference type="GO" id="GO:0008146">
    <property type="term" value="F:sulfotransferase activity"/>
    <property type="evidence" value="ECO:0007669"/>
    <property type="project" value="InterPro"/>
</dbReference>
<evidence type="ECO:0000256" key="3">
    <source>
        <dbReference type="ARBA" id="ARBA00022490"/>
    </source>
</evidence>
<dbReference type="EC" id="2.8.2.-" evidence="5"/>
<comment type="similarity">
    <text evidence="2 5">Belongs to the sulfotransferase 1 family.</text>
</comment>
<comment type="subcellular location">
    <subcellularLocation>
        <location evidence="1">Cytoplasm</location>
    </subcellularLocation>
</comment>
<reference evidence="7" key="1">
    <citation type="journal article" date="2022" name="bioRxiv">
        <title>Sequencing and chromosome-scale assembly of the giantPleurodeles waltlgenome.</title>
        <authorList>
            <person name="Brown T."/>
            <person name="Elewa A."/>
            <person name="Iarovenko S."/>
            <person name="Subramanian E."/>
            <person name="Araus A.J."/>
            <person name="Petzold A."/>
            <person name="Susuki M."/>
            <person name="Suzuki K.-i.T."/>
            <person name="Hayashi T."/>
            <person name="Toyoda A."/>
            <person name="Oliveira C."/>
            <person name="Osipova E."/>
            <person name="Leigh N.D."/>
            <person name="Simon A."/>
            <person name="Yun M.H."/>
        </authorList>
    </citation>
    <scope>NUCLEOTIDE SEQUENCE</scope>
    <source>
        <strain evidence="7">20211129_DDA</strain>
        <tissue evidence="7">Liver</tissue>
    </source>
</reference>
<dbReference type="EMBL" id="JANPWB010000011">
    <property type="protein sequence ID" value="KAJ1125263.1"/>
    <property type="molecule type" value="Genomic_DNA"/>
</dbReference>
<accession>A0AAV7PHM2</accession>
<evidence type="ECO:0000256" key="2">
    <source>
        <dbReference type="ARBA" id="ARBA00005771"/>
    </source>
</evidence>
<gene>
    <name evidence="7" type="ORF">NDU88_003696</name>
</gene>
<organism evidence="7 8">
    <name type="scientific">Pleurodeles waltl</name>
    <name type="common">Iberian ribbed newt</name>
    <dbReference type="NCBI Taxonomy" id="8319"/>
    <lineage>
        <taxon>Eukaryota</taxon>
        <taxon>Metazoa</taxon>
        <taxon>Chordata</taxon>
        <taxon>Craniata</taxon>
        <taxon>Vertebrata</taxon>
        <taxon>Euteleostomi</taxon>
        <taxon>Amphibia</taxon>
        <taxon>Batrachia</taxon>
        <taxon>Caudata</taxon>
        <taxon>Salamandroidea</taxon>
        <taxon>Salamandridae</taxon>
        <taxon>Pleurodelinae</taxon>
        <taxon>Pleurodeles</taxon>
    </lineage>
</organism>
<dbReference type="SUPFAM" id="SSF52540">
    <property type="entry name" value="P-loop containing nucleoside triphosphate hydrolases"/>
    <property type="match status" value="1"/>
</dbReference>
<dbReference type="InterPro" id="IPR027417">
    <property type="entry name" value="P-loop_NTPase"/>
</dbReference>
<dbReference type="Proteomes" id="UP001066276">
    <property type="component" value="Chromosome 7"/>
</dbReference>
<dbReference type="FunFam" id="3.40.50.300:FF:000433">
    <property type="entry name" value="Estrogen sulfotransferase"/>
    <property type="match status" value="1"/>
</dbReference>
<dbReference type="Gene3D" id="3.40.50.300">
    <property type="entry name" value="P-loop containing nucleotide triphosphate hydrolases"/>
    <property type="match status" value="1"/>
</dbReference>